<dbReference type="InterPro" id="IPR031976">
    <property type="entry name" value="NRho"/>
</dbReference>
<dbReference type="PANTHER" id="PTHR43731">
    <property type="entry name" value="RHOMBOID PROTEASE"/>
    <property type="match status" value="1"/>
</dbReference>
<evidence type="ECO:0000313" key="11">
    <source>
        <dbReference type="Proteomes" id="UP001224392"/>
    </source>
</evidence>
<dbReference type="Pfam" id="PF16733">
    <property type="entry name" value="NRho"/>
    <property type="match status" value="1"/>
</dbReference>
<feature type="domain" description="Rhomboid protease N-terminal" evidence="9">
    <location>
        <begin position="3"/>
        <end position="68"/>
    </location>
</feature>
<feature type="transmembrane region" description="Helical" evidence="7">
    <location>
        <begin position="198"/>
        <end position="216"/>
    </location>
</feature>
<evidence type="ECO:0000256" key="3">
    <source>
        <dbReference type="ARBA" id="ARBA00022692"/>
    </source>
</evidence>
<proteinExistence type="inferred from homology"/>
<dbReference type="InterPro" id="IPR050925">
    <property type="entry name" value="Rhomboid_protease_S54"/>
</dbReference>
<dbReference type="Pfam" id="PF01694">
    <property type="entry name" value="Rhomboid"/>
    <property type="match status" value="1"/>
</dbReference>
<comment type="caution">
    <text evidence="10">The sequence shown here is derived from an EMBL/GenBank/DDBJ whole genome shotgun (WGS) entry which is preliminary data.</text>
</comment>
<feature type="transmembrane region" description="Helical" evidence="7">
    <location>
        <begin position="256"/>
        <end position="276"/>
    </location>
</feature>
<evidence type="ECO:0000259" key="9">
    <source>
        <dbReference type="Pfam" id="PF16733"/>
    </source>
</evidence>
<comment type="similarity">
    <text evidence="2">Belongs to the peptidase S54 family.</text>
</comment>
<dbReference type="InterPro" id="IPR022764">
    <property type="entry name" value="Peptidase_S54_rhomboid_dom"/>
</dbReference>
<evidence type="ECO:0000256" key="1">
    <source>
        <dbReference type="ARBA" id="ARBA00004141"/>
    </source>
</evidence>
<sequence>MSNWIKVESFSLDEDLGELAAFLQAHRMPCRFSEENNCQVLWTSEQSLAEPLRELVRKWRDGGAQLEMPQAQIPTAVRQPFCPLTILLILLSLAGAALVTWGPELLVGQFTAQPIVEQGGVRYLMKLSYALEAGQWWRLWTPAFLHFGILHIVFNSLWLWVLGRQLETGTGWRWLLGIFLWTALVSNLAQYWWEPESIFGGMSGVVYGFIGFLLPLQRGGPRWAYLPPGLIIFMLGWLVVCGLGIVDIFIDGSVANAAHTGGLLAGIMAGLLYRALYRPRNGRNTTE</sequence>
<feature type="transmembrane region" description="Helical" evidence="7">
    <location>
        <begin position="174"/>
        <end position="192"/>
    </location>
</feature>
<dbReference type="GO" id="GO:0006508">
    <property type="term" value="P:proteolysis"/>
    <property type="evidence" value="ECO:0007669"/>
    <property type="project" value="UniProtKB-KW"/>
</dbReference>
<dbReference type="EMBL" id="BSYJ01000004">
    <property type="protein sequence ID" value="GMG87838.1"/>
    <property type="molecule type" value="Genomic_DNA"/>
</dbReference>
<dbReference type="PANTHER" id="PTHR43731:SF14">
    <property type="entry name" value="PRESENILIN-ASSOCIATED RHOMBOID-LIKE PROTEIN, MITOCHONDRIAL"/>
    <property type="match status" value="1"/>
</dbReference>
<organism evidence="10 11">
    <name type="scientific">Biformimicrobium ophioploci</name>
    <dbReference type="NCBI Taxonomy" id="3036711"/>
    <lineage>
        <taxon>Bacteria</taxon>
        <taxon>Pseudomonadati</taxon>
        <taxon>Pseudomonadota</taxon>
        <taxon>Gammaproteobacteria</taxon>
        <taxon>Cellvibrionales</taxon>
        <taxon>Microbulbiferaceae</taxon>
        <taxon>Biformimicrobium</taxon>
    </lineage>
</organism>
<feature type="transmembrane region" description="Helical" evidence="7">
    <location>
        <begin position="143"/>
        <end position="162"/>
    </location>
</feature>
<dbReference type="InterPro" id="IPR035952">
    <property type="entry name" value="Rhomboid-like_sf"/>
</dbReference>
<dbReference type="RefSeq" id="WP_285764455.1">
    <property type="nucleotide sequence ID" value="NZ_BSYJ01000004.1"/>
</dbReference>
<comment type="subcellular location">
    <subcellularLocation>
        <location evidence="1">Membrane</location>
        <topology evidence="1">Multi-pass membrane protein</topology>
    </subcellularLocation>
</comment>
<accession>A0ABQ6M0G5</accession>
<evidence type="ECO:0000256" key="5">
    <source>
        <dbReference type="ARBA" id="ARBA00022989"/>
    </source>
</evidence>
<keyword evidence="11" id="KW-1185">Reference proteome</keyword>
<keyword evidence="5 7" id="KW-1133">Transmembrane helix</keyword>
<dbReference type="Proteomes" id="UP001224392">
    <property type="component" value="Unassembled WGS sequence"/>
</dbReference>
<dbReference type="GO" id="GO:0008233">
    <property type="term" value="F:peptidase activity"/>
    <property type="evidence" value="ECO:0007669"/>
    <property type="project" value="UniProtKB-KW"/>
</dbReference>
<name>A0ABQ6M0G5_9GAMM</name>
<evidence type="ECO:0000313" key="10">
    <source>
        <dbReference type="EMBL" id="GMG87838.1"/>
    </source>
</evidence>
<keyword evidence="10" id="KW-0645">Protease</keyword>
<keyword evidence="4" id="KW-0378">Hydrolase</keyword>
<dbReference type="Gene3D" id="1.20.1540.10">
    <property type="entry name" value="Rhomboid-like"/>
    <property type="match status" value="1"/>
</dbReference>
<evidence type="ECO:0000256" key="2">
    <source>
        <dbReference type="ARBA" id="ARBA00009045"/>
    </source>
</evidence>
<evidence type="ECO:0000256" key="7">
    <source>
        <dbReference type="SAM" id="Phobius"/>
    </source>
</evidence>
<feature type="domain" description="Peptidase S54 rhomboid" evidence="8">
    <location>
        <begin position="134"/>
        <end position="273"/>
    </location>
</feature>
<keyword evidence="3 7" id="KW-0812">Transmembrane</keyword>
<reference evidence="10 11" key="1">
    <citation type="submission" date="2023-04" db="EMBL/GenBank/DDBJ databases">
        <title>Marinobulbifer ophiurae gen. nov., sp. Nov., isolate from tissue of brittle star Ophioplocus japonicus.</title>
        <authorList>
            <person name="Kawano K."/>
            <person name="Sawayama S."/>
            <person name="Nakagawa S."/>
        </authorList>
    </citation>
    <scope>NUCLEOTIDE SEQUENCE [LARGE SCALE GENOMIC DNA]</scope>
    <source>
        <strain evidence="10 11">NKW57</strain>
    </source>
</reference>
<evidence type="ECO:0000256" key="4">
    <source>
        <dbReference type="ARBA" id="ARBA00022801"/>
    </source>
</evidence>
<feature type="transmembrane region" description="Helical" evidence="7">
    <location>
        <begin position="228"/>
        <end position="250"/>
    </location>
</feature>
<keyword evidence="6 7" id="KW-0472">Membrane</keyword>
<feature type="transmembrane region" description="Helical" evidence="7">
    <location>
        <begin position="81"/>
        <end position="101"/>
    </location>
</feature>
<dbReference type="InterPro" id="IPR038244">
    <property type="entry name" value="NRho_sf"/>
</dbReference>
<protein>
    <submittedName>
        <fullName evidence="10">Rhomboid family intramembrane serine protease</fullName>
    </submittedName>
</protein>
<dbReference type="Gene3D" id="3.30.70.2080">
    <property type="match status" value="1"/>
</dbReference>
<dbReference type="SUPFAM" id="SSF144091">
    <property type="entry name" value="Rhomboid-like"/>
    <property type="match status" value="1"/>
</dbReference>
<gene>
    <name evidence="10" type="ORF">MNKW57_21590</name>
</gene>
<evidence type="ECO:0000259" key="8">
    <source>
        <dbReference type="Pfam" id="PF01694"/>
    </source>
</evidence>
<evidence type="ECO:0000256" key="6">
    <source>
        <dbReference type="ARBA" id="ARBA00023136"/>
    </source>
</evidence>